<evidence type="ECO:0000313" key="2">
    <source>
        <dbReference type="EMBL" id="OGC67613.1"/>
    </source>
</evidence>
<feature type="region of interest" description="Disordered" evidence="1">
    <location>
        <begin position="1"/>
        <end position="61"/>
    </location>
</feature>
<dbReference type="EMBL" id="MEVM01000104">
    <property type="protein sequence ID" value="OGC67613.1"/>
    <property type="molecule type" value="Genomic_DNA"/>
</dbReference>
<reference evidence="2 3" key="1">
    <citation type="journal article" date="2016" name="Nat. Commun.">
        <title>Thousands of microbial genomes shed light on interconnected biogeochemical processes in an aquifer system.</title>
        <authorList>
            <person name="Anantharaman K."/>
            <person name="Brown C.T."/>
            <person name="Hug L.A."/>
            <person name="Sharon I."/>
            <person name="Castelle C.J."/>
            <person name="Probst A.J."/>
            <person name="Thomas B.C."/>
            <person name="Singh A."/>
            <person name="Wilkins M.J."/>
            <person name="Karaoz U."/>
            <person name="Brodie E.L."/>
            <person name="Williams K.H."/>
            <person name="Hubbard S.S."/>
            <person name="Banfield J.F."/>
        </authorList>
    </citation>
    <scope>NUCLEOTIDE SEQUENCE [LARGE SCALE GENOMIC DNA]</scope>
</reference>
<gene>
    <name evidence="2" type="ORF">A3J33_03015</name>
</gene>
<feature type="compositionally biased region" description="Basic and acidic residues" evidence="1">
    <location>
        <begin position="51"/>
        <end position="61"/>
    </location>
</feature>
<name>A0A1F4WFB3_UNCKA</name>
<evidence type="ECO:0000256" key="1">
    <source>
        <dbReference type="SAM" id="MobiDB-lite"/>
    </source>
</evidence>
<proteinExistence type="predicted"/>
<protein>
    <submittedName>
        <fullName evidence="2">Uncharacterized protein</fullName>
    </submittedName>
</protein>
<dbReference type="Proteomes" id="UP000176492">
    <property type="component" value="Unassembled WGS sequence"/>
</dbReference>
<accession>A0A1F4WFB3</accession>
<evidence type="ECO:0000313" key="3">
    <source>
        <dbReference type="Proteomes" id="UP000176492"/>
    </source>
</evidence>
<feature type="compositionally biased region" description="Basic and acidic residues" evidence="1">
    <location>
        <begin position="29"/>
        <end position="39"/>
    </location>
</feature>
<comment type="caution">
    <text evidence="2">The sequence shown here is derived from an EMBL/GenBank/DDBJ whole genome shotgun (WGS) entry which is preliminary data.</text>
</comment>
<dbReference type="AlphaFoldDB" id="A0A1F4WFB3"/>
<sequence>MILRNIPQERGRRGRSGSTAGENGVSEKALAERLKEQRKASNGRSSAFEALRAETNDLGRF</sequence>
<organism evidence="2 3">
    <name type="scientific">candidate division WWE3 bacterium RIFCSPLOWO2_02_FULL_53_10</name>
    <dbReference type="NCBI Taxonomy" id="1802629"/>
    <lineage>
        <taxon>Bacteria</taxon>
        <taxon>Katanobacteria</taxon>
    </lineage>
</organism>